<dbReference type="PANTHER" id="PTHR36573">
    <property type="entry name" value="INTERMEMBRANE PHOSPHOLIPID TRANSPORT SYSTEM BINDING PROTEIN MLAC"/>
    <property type="match status" value="1"/>
</dbReference>
<dbReference type="PANTHER" id="PTHR36573:SF1">
    <property type="entry name" value="INTERMEMBRANE PHOSPHOLIPID TRANSPORT SYSTEM BINDING PROTEIN MLAC"/>
    <property type="match status" value="1"/>
</dbReference>
<organism evidence="3 4">
    <name type="scientific">Candidatus Muproteobacteria bacterium RBG_16_65_31</name>
    <dbReference type="NCBI Taxonomy" id="1817759"/>
    <lineage>
        <taxon>Bacteria</taxon>
        <taxon>Pseudomonadati</taxon>
        <taxon>Pseudomonadota</taxon>
        <taxon>Candidatus Muproteobacteria</taxon>
    </lineage>
</organism>
<dbReference type="Gene3D" id="3.10.450.710">
    <property type="entry name" value="Tgt2/MlaC"/>
    <property type="match status" value="1"/>
</dbReference>
<accession>A0A1F6TIS5</accession>
<dbReference type="PIRSF" id="PIRSF004649">
    <property type="entry name" value="MlaC"/>
    <property type="match status" value="1"/>
</dbReference>
<evidence type="ECO:0000256" key="2">
    <source>
        <dbReference type="SAM" id="SignalP"/>
    </source>
</evidence>
<comment type="caution">
    <text evidence="3">The sequence shown here is derived from an EMBL/GenBank/DDBJ whole genome shotgun (WGS) entry which is preliminary data.</text>
</comment>
<dbReference type="Pfam" id="PF05494">
    <property type="entry name" value="MlaC"/>
    <property type="match status" value="1"/>
</dbReference>
<dbReference type="InterPro" id="IPR042245">
    <property type="entry name" value="Tgt2/MlaC_sf"/>
</dbReference>
<dbReference type="InterPro" id="IPR008869">
    <property type="entry name" value="MlaC/ttg2D"/>
</dbReference>
<protein>
    <recommendedName>
        <fullName evidence="5">Toluene tolerance protein</fullName>
    </recommendedName>
</protein>
<name>A0A1F6TIS5_9PROT</name>
<feature type="chain" id="PRO_5009225531" description="Toluene tolerance protein" evidence="2">
    <location>
        <begin position="22"/>
        <end position="222"/>
    </location>
</feature>
<feature type="region of interest" description="Disordered" evidence="1">
    <location>
        <begin position="200"/>
        <end position="222"/>
    </location>
</feature>
<proteinExistence type="predicted"/>
<dbReference type="AlphaFoldDB" id="A0A1F6TIS5"/>
<evidence type="ECO:0000256" key="1">
    <source>
        <dbReference type="SAM" id="MobiDB-lite"/>
    </source>
</evidence>
<evidence type="ECO:0000313" key="4">
    <source>
        <dbReference type="Proteomes" id="UP000179344"/>
    </source>
</evidence>
<reference evidence="3 4" key="1">
    <citation type="journal article" date="2016" name="Nat. Commun.">
        <title>Thousands of microbial genomes shed light on interconnected biogeochemical processes in an aquifer system.</title>
        <authorList>
            <person name="Anantharaman K."/>
            <person name="Brown C.T."/>
            <person name="Hug L.A."/>
            <person name="Sharon I."/>
            <person name="Castelle C.J."/>
            <person name="Probst A.J."/>
            <person name="Thomas B.C."/>
            <person name="Singh A."/>
            <person name="Wilkins M.J."/>
            <person name="Karaoz U."/>
            <person name="Brodie E.L."/>
            <person name="Williams K.H."/>
            <person name="Hubbard S.S."/>
            <person name="Banfield J.F."/>
        </authorList>
    </citation>
    <scope>NUCLEOTIDE SEQUENCE [LARGE SCALE GENOMIC DNA]</scope>
</reference>
<gene>
    <name evidence="3" type="ORF">A2V92_05755</name>
</gene>
<dbReference type="Proteomes" id="UP000179344">
    <property type="component" value="Unassembled WGS sequence"/>
</dbReference>
<feature type="signal peptide" evidence="2">
    <location>
        <begin position="1"/>
        <end position="21"/>
    </location>
</feature>
<dbReference type="EMBL" id="MFST01000022">
    <property type="protein sequence ID" value="OGI45057.1"/>
    <property type="molecule type" value="Genomic_DNA"/>
</dbReference>
<sequence>MRRIAVTLGVMWALGVAAAWAATAPDVLVRENTDEILKRIKTNKDAYAKDKKKLYAMVDELVLPHFDFRAMAKLVLAQAWREATEDQRARFTAEFRDLLVRTYSTALLKYNNEEMIYLPYRGPLDDRTAVVKVEVKPAAGGPNIPLEYSFYLKDKDAPWKVYDVKIDGISLVTNYRSTYADKIRNRGLEALISSLAADNKAGKTDQPIGPKSGARRDARAGK</sequence>
<evidence type="ECO:0008006" key="5">
    <source>
        <dbReference type="Google" id="ProtNLM"/>
    </source>
</evidence>
<keyword evidence="2" id="KW-0732">Signal</keyword>
<evidence type="ECO:0000313" key="3">
    <source>
        <dbReference type="EMBL" id="OGI45057.1"/>
    </source>
</evidence>